<comment type="caution">
    <text evidence="2">The sequence shown here is derived from an EMBL/GenBank/DDBJ whole genome shotgun (WGS) entry which is preliminary data.</text>
</comment>
<dbReference type="Pfam" id="PF13192">
    <property type="entry name" value="Thioredoxin_3"/>
    <property type="match status" value="1"/>
</dbReference>
<feature type="domain" description="Thioredoxin-like fold" evidence="1">
    <location>
        <begin position="7"/>
        <end position="80"/>
    </location>
</feature>
<dbReference type="SUPFAM" id="SSF52833">
    <property type="entry name" value="Thioredoxin-like"/>
    <property type="match status" value="1"/>
</dbReference>
<proteinExistence type="predicted"/>
<dbReference type="NCBIfam" id="TIGR00412">
    <property type="entry name" value="redox_disulf_2"/>
    <property type="match status" value="1"/>
</dbReference>
<evidence type="ECO:0000259" key="1">
    <source>
        <dbReference type="Pfam" id="PF13192"/>
    </source>
</evidence>
<dbReference type="AlphaFoldDB" id="A0A2H0VA92"/>
<reference evidence="3" key="1">
    <citation type="submission" date="2017-09" db="EMBL/GenBank/DDBJ databases">
        <title>Depth-based differentiation of microbial function through sediment-hosted aquifers and enrichment of novel symbionts in the deep terrestrial subsurface.</title>
        <authorList>
            <person name="Probst A.J."/>
            <person name="Ladd B."/>
            <person name="Jarett J.K."/>
            <person name="Geller-Mcgrath D.E."/>
            <person name="Sieber C.M.K."/>
            <person name="Emerson J.B."/>
            <person name="Anantharaman K."/>
            <person name="Thomas B.C."/>
            <person name="Malmstrom R."/>
            <person name="Stieglmeier M."/>
            <person name="Klingl A."/>
            <person name="Woyke T."/>
            <person name="Ryan C.M."/>
            <person name="Banfield J.F."/>
        </authorList>
    </citation>
    <scope>NUCLEOTIDE SEQUENCE [LARGE SCALE GENOMIC DNA]</scope>
</reference>
<dbReference type="EMBL" id="PFAL01000029">
    <property type="protein sequence ID" value="PIR95289.1"/>
    <property type="molecule type" value="Genomic_DNA"/>
</dbReference>
<dbReference type="InterPro" id="IPR005243">
    <property type="entry name" value="THIRX-like_proc"/>
</dbReference>
<accession>A0A2H0VA92</accession>
<dbReference type="Proteomes" id="UP000229972">
    <property type="component" value="Unassembled WGS sequence"/>
</dbReference>
<dbReference type="PANTHER" id="PTHR36450:SF1">
    <property type="entry name" value="THIOREDOXIN"/>
    <property type="match status" value="1"/>
</dbReference>
<dbReference type="PANTHER" id="PTHR36450">
    <property type="entry name" value="THIOREDOXIN"/>
    <property type="match status" value="1"/>
</dbReference>
<gene>
    <name evidence="2" type="ORF">COT93_03000</name>
</gene>
<sequence>MNNQITSIQVLGSGCPTCKKLFELTQKAVTELGLKTEVEYITDIQKIIELGVMSSPVLTINGKVALVGQLPSLDKIKELLILNNQPKIEESISSCSCGGKC</sequence>
<protein>
    <recommendedName>
        <fullName evidence="1">Thioredoxin-like fold domain-containing protein</fullName>
    </recommendedName>
</protein>
<name>A0A2H0VA92_9BACT</name>
<dbReference type="Gene3D" id="3.40.30.10">
    <property type="entry name" value="Glutaredoxin"/>
    <property type="match status" value="1"/>
</dbReference>
<evidence type="ECO:0000313" key="2">
    <source>
        <dbReference type="EMBL" id="PIR95289.1"/>
    </source>
</evidence>
<organism evidence="2 3">
    <name type="scientific">Candidatus Falkowbacteria bacterium CG10_big_fil_rev_8_21_14_0_10_37_18</name>
    <dbReference type="NCBI Taxonomy" id="1974562"/>
    <lineage>
        <taxon>Bacteria</taxon>
        <taxon>Candidatus Falkowiibacteriota</taxon>
    </lineage>
</organism>
<dbReference type="InterPro" id="IPR012336">
    <property type="entry name" value="Thioredoxin-like_fold"/>
</dbReference>
<dbReference type="InterPro" id="IPR036249">
    <property type="entry name" value="Thioredoxin-like_sf"/>
</dbReference>
<evidence type="ECO:0000313" key="3">
    <source>
        <dbReference type="Proteomes" id="UP000229972"/>
    </source>
</evidence>